<dbReference type="KEGG" id="cpis:HS961_19540"/>
<comment type="subcellular location">
    <subcellularLocation>
        <location evidence="1 7">Cell membrane</location>
        <topology evidence="1 7">Multi-pass membrane protein</topology>
    </subcellularLocation>
</comment>
<evidence type="ECO:0000256" key="7">
    <source>
        <dbReference type="RuleBase" id="RU363032"/>
    </source>
</evidence>
<feature type="transmembrane region" description="Helical" evidence="7">
    <location>
        <begin position="236"/>
        <end position="254"/>
    </location>
</feature>
<name>A0A7G5EPC8_9BURK</name>
<evidence type="ECO:0000256" key="3">
    <source>
        <dbReference type="ARBA" id="ARBA00022475"/>
    </source>
</evidence>
<evidence type="ECO:0000313" key="10">
    <source>
        <dbReference type="Proteomes" id="UP000515240"/>
    </source>
</evidence>
<evidence type="ECO:0000256" key="1">
    <source>
        <dbReference type="ARBA" id="ARBA00004651"/>
    </source>
</evidence>
<proteinExistence type="inferred from homology"/>
<keyword evidence="3" id="KW-1003">Cell membrane</keyword>
<keyword evidence="10" id="KW-1185">Reference proteome</keyword>
<protein>
    <submittedName>
        <fullName evidence="9">ABC transporter permease</fullName>
    </submittedName>
</protein>
<keyword evidence="2 7" id="KW-0813">Transport</keyword>
<accession>A0A7G5EPC8</accession>
<feature type="transmembrane region" description="Helical" evidence="7">
    <location>
        <begin position="199"/>
        <end position="224"/>
    </location>
</feature>
<dbReference type="GO" id="GO:0010438">
    <property type="term" value="P:cellular response to sulfur starvation"/>
    <property type="evidence" value="ECO:0007669"/>
    <property type="project" value="TreeGrafter"/>
</dbReference>
<feature type="domain" description="ABC transmembrane type-1" evidence="8">
    <location>
        <begin position="74"/>
        <end position="254"/>
    </location>
</feature>
<sequence>MLGAHDSTRDAGRAQRWAARLAWPLLGIVISLGLWALAARYISDVEVIRAAFAPQAGLKALVHLLGSGELWPHISTSLQRIAIALLLAMAIGVPLGLCLGLSPLFARISGPTFQFLRMVSPLSWMPLAVMALGVGEAPVVFLLSFATVWPIMLNTAAGVAALDPAWMRLAQSLSATRWETIARVVLPGCISHILTGFRLAVGIGWIVLVPAEMLGVSSGMGYFVLDTRDRLAYDELMAGIVVIGGLGFALDWLARTISSRWTQRGKQG</sequence>
<dbReference type="Proteomes" id="UP000515240">
    <property type="component" value="Chromosome"/>
</dbReference>
<evidence type="ECO:0000256" key="2">
    <source>
        <dbReference type="ARBA" id="ARBA00022448"/>
    </source>
</evidence>
<dbReference type="InterPro" id="IPR000515">
    <property type="entry name" value="MetI-like"/>
</dbReference>
<dbReference type="GO" id="GO:0005886">
    <property type="term" value="C:plasma membrane"/>
    <property type="evidence" value="ECO:0007669"/>
    <property type="project" value="UniProtKB-SubCell"/>
</dbReference>
<dbReference type="CDD" id="cd06261">
    <property type="entry name" value="TM_PBP2"/>
    <property type="match status" value="1"/>
</dbReference>
<reference evidence="9 10" key="1">
    <citation type="journal article" date="2020" name="G3 (Bethesda)">
        <title>CeMbio - The Caenorhabditis elegans Microbiome Resource.</title>
        <authorList>
            <person name="Dirksen P."/>
            <person name="Assie A."/>
            <person name="Zimmermann J."/>
            <person name="Zhang F."/>
            <person name="Tietje A.M."/>
            <person name="Marsh S.A."/>
            <person name="Felix M.A."/>
            <person name="Shapira M."/>
            <person name="Kaleta C."/>
            <person name="Schulenburg H."/>
            <person name="Samuel B."/>
        </authorList>
    </citation>
    <scope>NUCLEOTIDE SEQUENCE [LARGE SCALE GENOMIC DNA]</scope>
    <source>
        <strain evidence="9 10">BIGb0172</strain>
    </source>
</reference>
<evidence type="ECO:0000256" key="5">
    <source>
        <dbReference type="ARBA" id="ARBA00022989"/>
    </source>
</evidence>
<evidence type="ECO:0000256" key="6">
    <source>
        <dbReference type="ARBA" id="ARBA00023136"/>
    </source>
</evidence>
<dbReference type="GO" id="GO:0042918">
    <property type="term" value="P:alkanesulfonate transmembrane transport"/>
    <property type="evidence" value="ECO:0007669"/>
    <property type="project" value="UniProtKB-ARBA"/>
</dbReference>
<feature type="transmembrane region" description="Helical" evidence="7">
    <location>
        <begin position="81"/>
        <end position="106"/>
    </location>
</feature>
<gene>
    <name evidence="9" type="ORF">HS961_19540</name>
</gene>
<evidence type="ECO:0000313" key="9">
    <source>
        <dbReference type="EMBL" id="QMV75853.1"/>
    </source>
</evidence>
<dbReference type="PANTHER" id="PTHR30151:SF25">
    <property type="entry name" value="TAURINE TRANSPORT SYSTEM PERMEASE PROTEIN TAUC"/>
    <property type="match status" value="1"/>
</dbReference>
<dbReference type="AlphaFoldDB" id="A0A7G5EPC8"/>
<keyword evidence="5 7" id="KW-1133">Transmembrane helix</keyword>
<dbReference type="SUPFAM" id="SSF161098">
    <property type="entry name" value="MetI-like"/>
    <property type="match status" value="1"/>
</dbReference>
<dbReference type="PROSITE" id="PS50928">
    <property type="entry name" value="ABC_TM1"/>
    <property type="match status" value="1"/>
</dbReference>
<keyword evidence="6 7" id="KW-0472">Membrane</keyword>
<dbReference type="Gene3D" id="1.10.3720.10">
    <property type="entry name" value="MetI-like"/>
    <property type="match status" value="1"/>
</dbReference>
<feature type="transmembrane region" description="Helical" evidence="7">
    <location>
        <begin position="21"/>
        <end position="42"/>
    </location>
</feature>
<dbReference type="InterPro" id="IPR035906">
    <property type="entry name" value="MetI-like_sf"/>
</dbReference>
<dbReference type="FunFam" id="1.10.3720.10:FF:000003">
    <property type="entry name" value="Aliphatic sulfonate ABC transporter permease"/>
    <property type="match status" value="1"/>
</dbReference>
<evidence type="ECO:0000259" key="8">
    <source>
        <dbReference type="PROSITE" id="PS50928"/>
    </source>
</evidence>
<comment type="similarity">
    <text evidence="7">Belongs to the binding-protein-dependent transport system permease family.</text>
</comment>
<dbReference type="PANTHER" id="PTHR30151">
    <property type="entry name" value="ALKANE SULFONATE ABC TRANSPORTER-RELATED, MEMBRANE SUBUNIT"/>
    <property type="match status" value="1"/>
</dbReference>
<feature type="transmembrane region" description="Helical" evidence="7">
    <location>
        <begin position="115"/>
        <end position="134"/>
    </location>
</feature>
<dbReference type="EMBL" id="CP058554">
    <property type="protein sequence ID" value="QMV75853.1"/>
    <property type="molecule type" value="Genomic_DNA"/>
</dbReference>
<feature type="transmembrane region" description="Helical" evidence="7">
    <location>
        <begin position="140"/>
        <end position="162"/>
    </location>
</feature>
<dbReference type="Pfam" id="PF00528">
    <property type="entry name" value="BPD_transp_1"/>
    <property type="match status" value="1"/>
</dbReference>
<organism evidence="9 10">
    <name type="scientific">Comamonas piscis</name>
    <dbReference type="NCBI Taxonomy" id="1562974"/>
    <lineage>
        <taxon>Bacteria</taxon>
        <taxon>Pseudomonadati</taxon>
        <taxon>Pseudomonadota</taxon>
        <taxon>Betaproteobacteria</taxon>
        <taxon>Burkholderiales</taxon>
        <taxon>Comamonadaceae</taxon>
        <taxon>Comamonas</taxon>
    </lineage>
</organism>
<evidence type="ECO:0000256" key="4">
    <source>
        <dbReference type="ARBA" id="ARBA00022692"/>
    </source>
</evidence>
<keyword evidence="4 7" id="KW-0812">Transmembrane</keyword>